<dbReference type="Proteomes" id="UP000190961">
    <property type="component" value="Unassembled WGS sequence"/>
</dbReference>
<evidence type="ECO:0000313" key="2">
    <source>
        <dbReference type="Proteomes" id="UP000190961"/>
    </source>
</evidence>
<reference evidence="1 2" key="1">
    <citation type="submission" date="2017-02" db="EMBL/GenBank/DDBJ databases">
        <authorList>
            <person name="Peterson S.W."/>
        </authorList>
    </citation>
    <scope>NUCLEOTIDE SEQUENCE [LARGE SCALE GENOMIC DNA]</scope>
    <source>
        <strain evidence="1 2">DSM 25262</strain>
    </source>
</reference>
<dbReference type="AlphaFoldDB" id="A0A1T5LCH3"/>
<accession>A0A1T5LCH3</accession>
<protein>
    <submittedName>
        <fullName evidence="1">Uncharacterized protein</fullName>
    </submittedName>
</protein>
<evidence type="ECO:0000313" key="1">
    <source>
        <dbReference type="EMBL" id="SKC73727.1"/>
    </source>
</evidence>
<gene>
    <name evidence="1" type="ORF">SAMN05660236_2974</name>
</gene>
<dbReference type="EMBL" id="FUZU01000002">
    <property type="protein sequence ID" value="SKC73727.1"/>
    <property type="molecule type" value="Genomic_DNA"/>
</dbReference>
<organism evidence="1 2">
    <name type="scientific">Ohtaekwangia koreensis</name>
    <dbReference type="NCBI Taxonomy" id="688867"/>
    <lineage>
        <taxon>Bacteria</taxon>
        <taxon>Pseudomonadati</taxon>
        <taxon>Bacteroidota</taxon>
        <taxon>Cytophagia</taxon>
        <taxon>Cytophagales</taxon>
        <taxon>Fulvivirgaceae</taxon>
        <taxon>Ohtaekwangia</taxon>
    </lineage>
</organism>
<keyword evidence="2" id="KW-1185">Reference proteome</keyword>
<proteinExistence type="predicted"/>
<sequence length="138" mass="15820">MQNLFENQSARIYYDTPLDTLFLEYTNKVVNHEQFVMINMALLNAFVKLQTVKFVADIRKMGVISTESQKMVVDYLLPGMVKHLNGKDLIHVQLVNEADIFSKIAANTIKDKSSRTMKGIQISQFHDCAKMEAYLKSI</sequence>
<name>A0A1T5LCH3_9BACT</name>